<keyword evidence="3 6" id="KW-0812">Transmembrane</keyword>
<evidence type="ECO:0000313" key="8">
    <source>
        <dbReference type="EMBL" id="MCS3902929.1"/>
    </source>
</evidence>
<feature type="transmembrane region" description="Helical" evidence="6">
    <location>
        <begin position="279"/>
        <end position="298"/>
    </location>
</feature>
<feature type="transmembrane region" description="Helical" evidence="6">
    <location>
        <begin position="406"/>
        <end position="431"/>
    </location>
</feature>
<keyword evidence="2" id="KW-1003">Cell membrane</keyword>
<feature type="transmembrane region" description="Helical" evidence="6">
    <location>
        <begin position="374"/>
        <end position="394"/>
    </location>
</feature>
<dbReference type="Pfam" id="PF03176">
    <property type="entry name" value="MMPL"/>
    <property type="match status" value="2"/>
</dbReference>
<dbReference type="EMBL" id="JANUCT010000005">
    <property type="protein sequence ID" value="MCS3902929.1"/>
    <property type="molecule type" value="Genomic_DNA"/>
</dbReference>
<dbReference type="PANTHER" id="PTHR33406:SF13">
    <property type="entry name" value="MEMBRANE PROTEIN YDFJ"/>
    <property type="match status" value="1"/>
</dbReference>
<dbReference type="PROSITE" id="PS50156">
    <property type="entry name" value="SSD"/>
    <property type="match status" value="1"/>
</dbReference>
<evidence type="ECO:0000313" key="9">
    <source>
        <dbReference type="Proteomes" id="UP001204445"/>
    </source>
</evidence>
<sequence length="874" mass="94853">MPDSNSLTDRILTRWMQYALHYRLIIVLLMIVASGLSLAYTVNNLTVNTDTRDMLSRDLGWRQLDLAYEDAFPMYVNNIVVVVEAPTPDQATDAARHLGQQLHADGGEYEEIYQPGELEFFRTGSLLYLDRDELQALADRLARIQPFLGQLTDDPSLRGLFGLVQQAVEARRDGDDVAIEPLLRQMTAVIEADLAGERRHLSWQRLISGDADSGGTAREYLFIKPHIDYNSLLPGEAAIQSLRAMIRDAELDERYGARARLTGNATLAYEELESVSEGAGIAALAALIVVTLILIVGLRSVRMVFAAVVTLLCGLLLTAGMATLTVGELNLISVAFAVLYIGLGVDFAIHFCLRFRELHAEMDIPAALRRTGTSVGQSLFICALTTAIGLYAFIPTDYRGIAELGWISGTGMFISLFVTLTLLPALLAILAPAGERPRPQRPQPLLDRLARLPQSHGQRICLIALLLAVVAASLLPAVRFDANTLNLQADSKESVQTYRDLIDDSDASPLSGILLTRDAGAAKQWARELETLPEVRDVRTLWDFIPANQADKLAIIDDLSLLLGPTLMTPTDTADIGAAARRQALTDLLAYLEAAPPQTSEPLLRDFHQQLLAFDRQIEQQPDEAAARLATLENRLLQNLPGRLQQLNEALGAENVDKASLPAVLRDRWLSPDGWYLVDIQPSEALDSEAAMRDFVTALRAQTDDLIGAPVIQLEAGDSVVDAFTEAFILAFTVIGLLLLLLLRSLRDTLLALAPIALAALLTAAGTVLLEIPFNFANIIALPLLLGIGIDNSIHLLQRQRTAPADGALLRSSTSQAVLISALTTICSIGNLAFSAHAGTASMGLLLTLGISISLVCALLLLPSLLALLKGRTE</sequence>
<keyword evidence="5 6" id="KW-0472">Membrane</keyword>
<feature type="transmembrane region" description="Helical" evidence="6">
    <location>
        <begin position="776"/>
        <end position="797"/>
    </location>
</feature>
<gene>
    <name evidence="8" type="ORF">J2T55_000937</name>
</gene>
<feature type="domain" description="SSD" evidence="7">
    <location>
        <begin position="303"/>
        <end position="429"/>
    </location>
</feature>
<dbReference type="Proteomes" id="UP001204445">
    <property type="component" value="Unassembled WGS sequence"/>
</dbReference>
<evidence type="ECO:0000256" key="5">
    <source>
        <dbReference type="ARBA" id="ARBA00023136"/>
    </source>
</evidence>
<dbReference type="InterPro" id="IPR004869">
    <property type="entry name" value="MMPL_dom"/>
</dbReference>
<protein>
    <submittedName>
        <fullName evidence="8">Hopanoid biosynthesis associated RND transporter like protein HpnN</fullName>
    </submittedName>
</protein>
<feature type="transmembrane region" description="Helical" evidence="6">
    <location>
        <begin position="20"/>
        <end position="42"/>
    </location>
</feature>
<evidence type="ECO:0000256" key="4">
    <source>
        <dbReference type="ARBA" id="ARBA00022989"/>
    </source>
</evidence>
<feature type="transmembrane region" description="Helical" evidence="6">
    <location>
        <begin position="331"/>
        <end position="353"/>
    </location>
</feature>
<dbReference type="GO" id="GO:0005886">
    <property type="term" value="C:plasma membrane"/>
    <property type="evidence" value="ECO:0007669"/>
    <property type="project" value="UniProtKB-SubCell"/>
</dbReference>
<evidence type="ECO:0000256" key="3">
    <source>
        <dbReference type="ARBA" id="ARBA00022692"/>
    </source>
</evidence>
<dbReference type="InterPro" id="IPR000731">
    <property type="entry name" value="SSD"/>
</dbReference>
<comment type="subcellular location">
    <subcellularLocation>
        <location evidence="1">Cell membrane</location>
        <topology evidence="1">Multi-pass membrane protein</topology>
    </subcellularLocation>
</comment>
<evidence type="ECO:0000256" key="6">
    <source>
        <dbReference type="SAM" id="Phobius"/>
    </source>
</evidence>
<dbReference type="NCBIfam" id="TIGR03480">
    <property type="entry name" value="HpnN"/>
    <property type="match status" value="1"/>
</dbReference>
<dbReference type="AlphaFoldDB" id="A0AAE3HIH0"/>
<organism evidence="8 9">
    <name type="scientific">Methylohalomonas lacus</name>
    <dbReference type="NCBI Taxonomy" id="398773"/>
    <lineage>
        <taxon>Bacteria</taxon>
        <taxon>Pseudomonadati</taxon>
        <taxon>Pseudomonadota</taxon>
        <taxon>Gammaproteobacteria</taxon>
        <taxon>Methylohalomonadales</taxon>
        <taxon>Methylohalomonadaceae</taxon>
        <taxon>Methylohalomonas</taxon>
    </lineage>
</organism>
<feature type="transmembrane region" description="Helical" evidence="6">
    <location>
        <begin position="817"/>
        <end position="838"/>
    </location>
</feature>
<keyword evidence="4 6" id="KW-1133">Transmembrane helix</keyword>
<name>A0AAE3HIH0_9GAMM</name>
<evidence type="ECO:0000259" key="7">
    <source>
        <dbReference type="PROSITE" id="PS50156"/>
    </source>
</evidence>
<evidence type="ECO:0000256" key="1">
    <source>
        <dbReference type="ARBA" id="ARBA00004651"/>
    </source>
</evidence>
<dbReference type="Gene3D" id="1.20.1640.10">
    <property type="entry name" value="Multidrug efflux transporter AcrB transmembrane domain"/>
    <property type="match status" value="2"/>
</dbReference>
<feature type="transmembrane region" description="Helical" evidence="6">
    <location>
        <begin position="844"/>
        <end position="869"/>
    </location>
</feature>
<feature type="transmembrane region" description="Helical" evidence="6">
    <location>
        <begin position="723"/>
        <end position="743"/>
    </location>
</feature>
<dbReference type="SUPFAM" id="SSF82866">
    <property type="entry name" value="Multidrug efflux transporter AcrB transmembrane domain"/>
    <property type="match status" value="2"/>
</dbReference>
<dbReference type="RefSeq" id="WP_259054535.1">
    <property type="nucleotide sequence ID" value="NZ_JANUCT010000005.1"/>
</dbReference>
<feature type="transmembrane region" description="Helical" evidence="6">
    <location>
        <begin position="750"/>
        <end position="770"/>
    </location>
</feature>
<feature type="transmembrane region" description="Helical" evidence="6">
    <location>
        <begin position="460"/>
        <end position="478"/>
    </location>
</feature>
<dbReference type="InterPro" id="IPR017841">
    <property type="entry name" value="Hopanoid_biosynth_HpnN"/>
</dbReference>
<accession>A0AAE3HIH0</accession>
<dbReference type="InterPro" id="IPR050545">
    <property type="entry name" value="Mycobact_MmpL"/>
</dbReference>
<comment type="caution">
    <text evidence="8">The sequence shown here is derived from an EMBL/GenBank/DDBJ whole genome shotgun (WGS) entry which is preliminary data.</text>
</comment>
<reference evidence="8" key="1">
    <citation type="submission" date="2022-08" db="EMBL/GenBank/DDBJ databases">
        <title>Genomic Encyclopedia of Type Strains, Phase III (KMG-III): the genomes of soil and plant-associated and newly described type strains.</title>
        <authorList>
            <person name="Whitman W."/>
        </authorList>
    </citation>
    <scope>NUCLEOTIDE SEQUENCE</scope>
    <source>
        <strain evidence="8">HMT 1</strain>
    </source>
</reference>
<keyword evidence="9" id="KW-1185">Reference proteome</keyword>
<evidence type="ECO:0000256" key="2">
    <source>
        <dbReference type="ARBA" id="ARBA00022475"/>
    </source>
</evidence>
<proteinExistence type="predicted"/>
<dbReference type="PANTHER" id="PTHR33406">
    <property type="entry name" value="MEMBRANE PROTEIN MJ1562-RELATED"/>
    <property type="match status" value="1"/>
</dbReference>
<feature type="transmembrane region" description="Helical" evidence="6">
    <location>
        <begin position="305"/>
        <end position="325"/>
    </location>
</feature>